<name>A0A6N2LHE7_SALVM</name>
<evidence type="ECO:0000256" key="2">
    <source>
        <dbReference type="ARBA" id="ARBA00022679"/>
    </source>
</evidence>
<evidence type="ECO:0000313" key="4">
    <source>
        <dbReference type="EMBL" id="VFU34910.1"/>
    </source>
</evidence>
<dbReference type="GO" id="GO:0080044">
    <property type="term" value="F:quercetin 7-O-glucosyltransferase activity"/>
    <property type="evidence" value="ECO:0007669"/>
    <property type="project" value="TreeGrafter"/>
</dbReference>
<dbReference type="PANTHER" id="PTHR11926:SF1498">
    <property type="entry name" value="GLYCOSYLTRANSFERASE"/>
    <property type="match status" value="1"/>
</dbReference>
<dbReference type="AlphaFoldDB" id="A0A6N2LHE7"/>
<dbReference type="EMBL" id="CAADRP010001090">
    <property type="protein sequence ID" value="VFU34910.1"/>
    <property type="molecule type" value="Genomic_DNA"/>
</dbReference>
<protein>
    <recommendedName>
        <fullName evidence="3">Glycosyltransferase N-terminal domain-containing protein</fullName>
    </recommendedName>
</protein>
<proteinExistence type="inferred from homology"/>
<dbReference type="PANTHER" id="PTHR11926">
    <property type="entry name" value="GLUCOSYL/GLUCURONOSYL TRANSFERASES"/>
    <property type="match status" value="1"/>
</dbReference>
<organism evidence="4">
    <name type="scientific">Salix viminalis</name>
    <name type="common">Common osier</name>
    <name type="synonym">Basket willow</name>
    <dbReference type="NCBI Taxonomy" id="40686"/>
    <lineage>
        <taxon>Eukaryota</taxon>
        <taxon>Viridiplantae</taxon>
        <taxon>Streptophyta</taxon>
        <taxon>Embryophyta</taxon>
        <taxon>Tracheophyta</taxon>
        <taxon>Spermatophyta</taxon>
        <taxon>Magnoliopsida</taxon>
        <taxon>eudicotyledons</taxon>
        <taxon>Gunneridae</taxon>
        <taxon>Pentapetalae</taxon>
        <taxon>rosids</taxon>
        <taxon>fabids</taxon>
        <taxon>Malpighiales</taxon>
        <taxon>Salicaceae</taxon>
        <taxon>Saliceae</taxon>
        <taxon>Salix</taxon>
    </lineage>
</organism>
<dbReference type="GO" id="GO:0080043">
    <property type="term" value="F:quercetin 3-O-glucosyltransferase activity"/>
    <property type="evidence" value="ECO:0007669"/>
    <property type="project" value="TreeGrafter"/>
</dbReference>
<reference evidence="4" key="1">
    <citation type="submission" date="2019-03" db="EMBL/GenBank/DDBJ databases">
        <authorList>
            <person name="Mank J."/>
            <person name="Almeida P."/>
        </authorList>
    </citation>
    <scope>NUCLEOTIDE SEQUENCE</scope>
    <source>
        <strain evidence="4">78183</strain>
    </source>
</reference>
<keyword evidence="2" id="KW-0808">Transferase</keyword>
<dbReference type="SUPFAM" id="SSF53756">
    <property type="entry name" value="UDP-Glycosyltransferase/glycogen phosphorylase"/>
    <property type="match status" value="2"/>
</dbReference>
<gene>
    <name evidence="4" type="ORF">SVIM_LOCUS171250</name>
</gene>
<sequence length="274" mass="31280">MVSSKVLATKPHAVCVPFPAQGHINPMLKLAKLLHFKGFHITFVNTEYNHRRLLKLPNGNLKSIGSNLWEEHPECIEWLDSKEPNSVVYINFGSITVITPQQMIEFAWGLANSNKPFLWIIRPDLIVGEAPMLPPEFLSVTKDRSLLISWCPQEQVLKHPSIGGFLSHMGWNSTLESICGGVPMVCWPFFCDQHTNCWFACTKWGIGMEMENNVKRDEVEKLVRELMEGEKGKDMKRKAMEWKTKAEEAAWTGDASHRNLDRLVKVLAREQIIS</sequence>
<dbReference type="Pfam" id="PF00201">
    <property type="entry name" value="UDPGT"/>
    <property type="match status" value="1"/>
</dbReference>
<feature type="domain" description="Glycosyltransferase N-terminal" evidence="3">
    <location>
        <begin position="14"/>
        <end position="51"/>
    </location>
</feature>
<dbReference type="CDD" id="cd03784">
    <property type="entry name" value="GT1_Gtf-like"/>
    <property type="match status" value="1"/>
</dbReference>
<evidence type="ECO:0000259" key="3">
    <source>
        <dbReference type="Pfam" id="PF26168"/>
    </source>
</evidence>
<evidence type="ECO:0000256" key="1">
    <source>
        <dbReference type="ARBA" id="ARBA00009995"/>
    </source>
</evidence>
<dbReference type="FunFam" id="3.40.50.2000:FF:000027">
    <property type="entry name" value="Glycosyltransferase"/>
    <property type="match status" value="1"/>
</dbReference>
<dbReference type="Pfam" id="PF26168">
    <property type="entry name" value="Glyco_transf_N"/>
    <property type="match status" value="1"/>
</dbReference>
<dbReference type="InterPro" id="IPR058980">
    <property type="entry name" value="Glyco_transf_N"/>
</dbReference>
<dbReference type="InterPro" id="IPR002213">
    <property type="entry name" value="UDP_glucos_trans"/>
</dbReference>
<comment type="similarity">
    <text evidence="1">Belongs to the UDP-glycosyltransferase family.</text>
</comment>
<accession>A0A6N2LHE7</accession>
<dbReference type="Gene3D" id="3.40.50.2000">
    <property type="entry name" value="Glycogen Phosphorylase B"/>
    <property type="match status" value="3"/>
</dbReference>